<dbReference type="HOGENOM" id="CLU_533841_0_0_2"/>
<evidence type="ECO:0000256" key="1">
    <source>
        <dbReference type="HAMAP-Rule" id="MF_01089"/>
    </source>
</evidence>
<evidence type="ECO:0000259" key="2">
    <source>
        <dbReference type="Pfam" id="PF26548"/>
    </source>
</evidence>
<gene>
    <name evidence="3" type="ordered locus">MSWAN_1571</name>
</gene>
<dbReference type="AlphaFoldDB" id="F6D268"/>
<dbReference type="eggNOG" id="arCOG04900">
    <property type="taxonomic scope" value="Archaea"/>
</dbReference>
<dbReference type="NCBIfam" id="TIGR03268">
    <property type="entry name" value="methan_mark_3"/>
    <property type="match status" value="1"/>
</dbReference>
<dbReference type="InterPro" id="IPR058492">
    <property type="entry name" value="DUF8179"/>
</dbReference>
<dbReference type="RefSeq" id="WP_013826084.1">
    <property type="nucleotide sequence ID" value="NC_015574.1"/>
</dbReference>
<reference evidence="3 4" key="1">
    <citation type="journal article" date="2014" name="Int. J. Syst. Evol. Microbiol.">
        <title>Methanobacterium paludis sp. nov. and a novel strain of Methanobacterium lacus isolated from northern peatlands.</title>
        <authorList>
            <person name="Cadillo-Quiroz H."/>
            <person name="Brauer S.L."/>
            <person name="Goodson N."/>
            <person name="Yavitt J.B."/>
            <person name="Zinder S.H."/>
        </authorList>
    </citation>
    <scope>NUCLEOTIDE SEQUENCE [LARGE SCALE GENOMIC DNA]</scope>
    <source>
        <strain evidence="4">DSM 25820 / JCM 18151 / SWAN1</strain>
    </source>
</reference>
<sequence length="513" mass="57296">MLVKVNGNELELPEGSMIQDAIKASDAPYREGCVLGLIKGKEEVERHANKYSMKTGKGSIIIEILPEGPENLVKTWKAHYKEFENIRIRWTTSNEVAVGPIKTDLTPTREEHQYERWDVILSLSGFTADATHIIFSKAKHDAVYGAPEENRGVFARVVGGKKTIMDLTDDDVINSVKPVIERESTVKSAAITNLDTPISDGNEIFTYFLVKPTDKSPQSVEHFFALSENGKMKVDYESNSFVGFYDLQGLERESEHIDQRRRGTVTLRNRGKGVGRVYVYREDRVSTPSHTVVGKVHSGMQLLDMARADDYITVRTDPKRIMTLSMTQKDAEEFLSSQGVEQVRDGLTDDDAIVVTQDPLYTMDIIGQKKVKTFGIKEDELFHIYLDEANAPRSSWYFKKITGLLDSPVGALKIHFAFPGMNVLMFEGDSKQSKGLIPENTPETSVKAGEIGLTNMSKRNIGMLGVRFEDNNEFGPTGEPFKGTNILGKFIGGAANLKKFKEGETVYVTTKKS</sequence>
<keyword evidence="4" id="KW-1185">Reference proteome</keyword>
<name>F6D268_METPW</name>
<dbReference type="InterPro" id="IPR016466">
    <property type="entry name" value="Methan_mark_3"/>
</dbReference>
<dbReference type="Pfam" id="PF26548">
    <property type="entry name" value="DUF8179"/>
    <property type="match status" value="1"/>
</dbReference>
<dbReference type="HAMAP" id="MF_01089">
    <property type="entry name" value="UPF0288"/>
    <property type="match status" value="1"/>
</dbReference>
<accession>F6D268</accession>
<dbReference type="EMBL" id="CP002772">
    <property type="protein sequence ID" value="AEG18585.1"/>
    <property type="molecule type" value="Genomic_DNA"/>
</dbReference>
<dbReference type="PIRSF" id="PIRSF005852">
    <property type="entry name" value="UCP005852"/>
    <property type="match status" value="1"/>
</dbReference>
<proteinExistence type="inferred from homology"/>
<comment type="similarity">
    <text evidence="1">Belongs to the UPF0288 family.</text>
</comment>
<protein>
    <recommendedName>
        <fullName evidence="1">UPF0288 protein MSWAN_1571</fullName>
    </recommendedName>
</protein>
<organism evidence="3 4">
    <name type="scientific">Methanobacterium paludis (strain DSM 25820 / JCM 18151 / SWAN1)</name>
    <dbReference type="NCBI Taxonomy" id="868131"/>
    <lineage>
        <taxon>Archaea</taxon>
        <taxon>Methanobacteriati</taxon>
        <taxon>Methanobacteriota</taxon>
        <taxon>Methanomada group</taxon>
        <taxon>Methanobacteria</taxon>
        <taxon>Methanobacteriales</taxon>
        <taxon>Methanobacteriaceae</taxon>
        <taxon>Methanobacterium</taxon>
    </lineage>
</organism>
<dbReference type="GeneID" id="10669080"/>
<dbReference type="OrthoDB" id="140355at2157"/>
<dbReference type="KEGG" id="mew:MSWAN_1571"/>
<evidence type="ECO:0000313" key="3">
    <source>
        <dbReference type="EMBL" id="AEG18585.1"/>
    </source>
</evidence>
<feature type="domain" description="Putative peptidyl-prolyl cis-trans isomerase" evidence="2">
    <location>
        <begin position="383"/>
        <end position="510"/>
    </location>
</feature>
<evidence type="ECO:0000313" key="4">
    <source>
        <dbReference type="Proteomes" id="UP000009231"/>
    </source>
</evidence>
<dbReference type="Proteomes" id="UP000009231">
    <property type="component" value="Chromosome"/>
</dbReference>
<dbReference type="STRING" id="868131.MSWAN_1571"/>